<feature type="region of interest" description="Disordered" evidence="1">
    <location>
        <begin position="97"/>
        <end position="150"/>
    </location>
</feature>
<comment type="caution">
    <text evidence="2">The sequence shown here is derived from an EMBL/GenBank/DDBJ whole genome shotgun (WGS) entry which is preliminary data.</text>
</comment>
<accession>A0ABC8JG51</accession>
<sequence>MSTLNGTAPETKRLASKIVTPTADEEIMRSYVKTRSKGVTKSLCFSHDDDQDLDGEEQMIGALNDMDNMDNQGDGMMELEQNEDMLNEDDLLREELREAEEFTNGSQPEHNVNREVQAGSTSGRGVLQVNDQSPAPGKLEGRGSALGKGH</sequence>
<dbReference type="EMBL" id="CAKOAT010089377">
    <property type="protein sequence ID" value="CAH8319656.1"/>
    <property type="molecule type" value="Genomic_DNA"/>
</dbReference>
<feature type="compositionally biased region" description="Polar residues" evidence="1">
    <location>
        <begin position="118"/>
        <end position="133"/>
    </location>
</feature>
<dbReference type="Proteomes" id="UP001642260">
    <property type="component" value="Unassembled WGS sequence"/>
</dbReference>
<organism evidence="2 3">
    <name type="scientific">Eruca vesicaria subsp. sativa</name>
    <name type="common">Garden rocket</name>
    <name type="synonym">Eruca sativa</name>
    <dbReference type="NCBI Taxonomy" id="29727"/>
    <lineage>
        <taxon>Eukaryota</taxon>
        <taxon>Viridiplantae</taxon>
        <taxon>Streptophyta</taxon>
        <taxon>Embryophyta</taxon>
        <taxon>Tracheophyta</taxon>
        <taxon>Spermatophyta</taxon>
        <taxon>Magnoliopsida</taxon>
        <taxon>eudicotyledons</taxon>
        <taxon>Gunneridae</taxon>
        <taxon>Pentapetalae</taxon>
        <taxon>rosids</taxon>
        <taxon>malvids</taxon>
        <taxon>Brassicales</taxon>
        <taxon>Brassicaceae</taxon>
        <taxon>Brassiceae</taxon>
        <taxon>Eruca</taxon>
    </lineage>
</organism>
<keyword evidence="3" id="KW-1185">Reference proteome</keyword>
<evidence type="ECO:0000313" key="2">
    <source>
        <dbReference type="EMBL" id="CAH8319656.1"/>
    </source>
</evidence>
<reference evidence="2 3" key="1">
    <citation type="submission" date="2022-03" db="EMBL/GenBank/DDBJ databases">
        <authorList>
            <person name="Macdonald S."/>
            <person name="Ahmed S."/>
            <person name="Newling K."/>
        </authorList>
    </citation>
    <scope>NUCLEOTIDE SEQUENCE [LARGE SCALE GENOMIC DNA]</scope>
</reference>
<proteinExistence type="predicted"/>
<dbReference type="AlphaFoldDB" id="A0ABC8JG51"/>
<evidence type="ECO:0000313" key="3">
    <source>
        <dbReference type="Proteomes" id="UP001642260"/>
    </source>
</evidence>
<gene>
    <name evidence="2" type="ORF">ERUC_LOCUS8519</name>
</gene>
<name>A0ABC8JG51_ERUVS</name>
<protein>
    <submittedName>
        <fullName evidence="2">Uncharacterized protein</fullName>
    </submittedName>
</protein>
<evidence type="ECO:0000256" key="1">
    <source>
        <dbReference type="SAM" id="MobiDB-lite"/>
    </source>
</evidence>